<dbReference type="InterPro" id="IPR009057">
    <property type="entry name" value="Homeodomain-like_sf"/>
</dbReference>
<dbReference type="SUPFAM" id="SSF46689">
    <property type="entry name" value="Homeodomain-like"/>
    <property type="match status" value="1"/>
</dbReference>
<gene>
    <name evidence="1" type="ORF">LMG28140_05505</name>
</gene>
<protein>
    <recommendedName>
        <fullName evidence="3">Transposase</fullName>
    </recommendedName>
</protein>
<dbReference type="RefSeq" id="WP_201645435.1">
    <property type="nucleotide sequence ID" value="NZ_CAJHCP010000014.1"/>
</dbReference>
<accession>A0ABN7IAA6</accession>
<organism evidence="1 2">
    <name type="scientific">Paraburkholderia metrosideri</name>
    <dbReference type="NCBI Taxonomy" id="580937"/>
    <lineage>
        <taxon>Bacteria</taxon>
        <taxon>Pseudomonadati</taxon>
        <taxon>Pseudomonadota</taxon>
        <taxon>Betaproteobacteria</taxon>
        <taxon>Burkholderiales</taxon>
        <taxon>Burkholderiaceae</taxon>
        <taxon>Paraburkholderia</taxon>
    </lineage>
</organism>
<name>A0ABN7IAA6_9BURK</name>
<keyword evidence="2" id="KW-1185">Reference proteome</keyword>
<comment type="caution">
    <text evidence="1">The sequence shown here is derived from an EMBL/GenBank/DDBJ whole genome shotgun (WGS) entry which is preliminary data.</text>
</comment>
<proteinExistence type="predicted"/>
<evidence type="ECO:0008006" key="3">
    <source>
        <dbReference type="Google" id="ProtNLM"/>
    </source>
</evidence>
<evidence type="ECO:0000313" key="2">
    <source>
        <dbReference type="Proteomes" id="UP000598032"/>
    </source>
</evidence>
<sequence>MKCVVVLKAVEEVTLQQMSINHRHRDTRTRAAGLLMLGRGLKARAIAAQLGVSGQSVYNWSHAWRERGICGLMGAHNGGRHALLTEAQIAVALEIARAEALTLGGIAQRVEAALNEPLPCKIETLGEALKRNGFSFKRNRYALKKSATRKRSP</sequence>
<dbReference type="EMBL" id="CAJHCP010000014">
    <property type="protein sequence ID" value="CAD6554660.1"/>
    <property type="molecule type" value="Genomic_DNA"/>
</dbReference>
<evidence type="ECO:0000313" key="1">
    <source>
        <dbReference type="EMBL" id="CAD6554660.1"/>
    </source>
</evidence>
<dbReference type="Proteomes" id="UP000598032">
    <property type="component" value="Unassembled WGS sequence"/>
</dbReference>
<reference evidence="1 2" key="1">
    <citation type="submission" date="2020-10" db="EMBL/GenBank/DDBJ databases">
        <authorList>
            <person name="Peeters C."/>
        </authorList>
    </citation>
    <scope>NUCLEOTIDE SEQUENCE [LARGE SCALE GENOMIC DNA]</scope>
    <source>
        <strain evidence="1 2">LMG 28140</strain>
    </source>
</reference>
<dbReference type="Pfam" id="PF13551">
    <property type="entry name" value="HTH_29"/>
    <property type="match status" value="1"/>
</dbReference>